<dbReference type="Pfam" id="PF01098">
    <property type="entry name" value="FTSW_RODA_SPOVE"/>
    <property type="match status" value="2"/>
</dbReference>
<comment type="subcellular location">
    <subcellularLocation>
        <location evidence="1">Membrane</location>
        <topology evidence="1">Multi-pass membrane protein</topology>
    </subcellularLocation>
</comment>
<dbReference type="NCBIfam" id="NF037961">
    <property type="entry name" value="RodA_shape"/>
    <property type="match status" value="2"/>
</dbReference>
<evidence type="ECO:0000256" key="4">
    <source>
        <dbReference type="ARBA" id="ARBA00022679"/>
    </source>
</evidence>
<evidence type="ECO:0000256" key="5">
    <source>
        <dbReference type="ARBA" id="ARBA00022692"/>
    </source>
</evidence>
<dbReference type="EMBL" id="JRGF01000008">
    <property type="protein sequence ID" value="KHE41891.1"/>
    <property type="molecule type" value="Genomic_DNA"/>
</dbReference>
<feature type="transmembrane region" description="Helical" evidence="13">
    <location>
        <begin position="415"/>
        <end position="442"/>
    </location>
</feature>
<keyword evidence="6" id="KW-0133">Cell shape</keyword>
<keyword evidence="5 13" id="KW-0812">Transmembrane</keyword>
<keyword evidence="7" id="KW-0573">Peptidoglycan synthesis</keyword>
<dbReference type="InterPro" id="IPR018365">
    <property type="entry name" value="Cell_cycle_FtsW-rel_CS"/>
</dbReference>
<feature type="transmembrane region" description="Helical" evidence="13">
    <location>
        <begin position="448"/>
        <end position="467"/>
    </location>
</feature>
<evidence type="ECO:0000256" key="13">
    <source>
        <dbReference type="SAM" id="Phobius"/>
    </source>
</evidence>
<keyword evidence="3" id="KW-0328">Glycosyltransferase</keyword>
<keyword evidence="8 13" id="KW-1133">Transmembrane helix</keyword>
<evidence type="ECO:0000256" key="10">
    <source>
        <dbReference type="ARBA" id="ARBA00023316"/>
    </source>
</evidence>
<keyword evidence="2" id="KW-1003">Cell membrane</keyword>
<dbReference type="PANTHER" id="PTHR30474">
    <property type="entry name" value="CELL CYCLE PROTEIN"/>
    <property type="match status" value="1"/>
</dbReference>
<evidence type="ECO:0000256" key="3">
    <source>
        <dbReference type="ARBA" id="ARBA00022676"/>
    </source>
</evidence>
<evidence type="ECO:0000256" key="1">
    <source>
        <dbReference type="ARBA" id="ARBA00004141"/>
    </source>
</evidence>
<gene>
    <name evidence="14" type="ORF">LG35_07775</name>
</gene>
<keyword evidence="9 13" id="KW-0472">Membrane</keyword>
<sequence>MTGSSTNNRMARNGIDWGSVAIFFSLMLLGWLNIYAAVFDDAARAGFSMDSRYGSQLIWMGVSVLAAVVIMLIDEIYYHILAYPSYILMLAVLLATLFIGTEVNGAKSWLRLGGFSVQPAEFAKFTTALALARYMSSYSFSMADWRSRLFAVLLLAAPMAVILLQNDAGSAIVFASFLIVFYREGFNSWVYVALGMVVFLFVFSFLWNPATLLAAVIVICTLIEGFMNGGWRDKVRYLAAVALVSAVIYLAAALLTRGEAGFYGCLLAAAGLSLIAVGIYAWRAKLKNVLICIGMFVGSVAFTQVVDTVFDHMQLHQQKRILNLLGVESDPQEWGYNVNQSKIAIGSGGFFGKGYLQGTQTKYDFVPEQSTDFIFCTVGEEWGFVGSAVVLGLFCWLILRLIRMGERQQEAFGRVYCYGVASIFLFHVLVNVGMTIGLMPVIGIPLPLFSYGGSSLFAFTLLFFVAVKLDSRRRESDGHFGARPK</sequence>
<feature type="transmembrane region" description="Helical" evidence="13">
    <location>
        <begin position="212"/>
        <end position="230"/>
    </location>
</feature>
<feature type="transmembrane region" description="Helical" evidence="13">
    <location>
        <begin position="237"/>
        <end position="255"/>
    </location>
</feature>
<keyword evidence="4" id="KW-0808">Transferase</keyword>
<evidence type="ECO:0000313" key="14">
    <source>
        <dbReference type="EMBL" id="KHE41891.1"/>
    </source>
</evidence>
<protein>
    <recommendedName>
        <fullName evidence="12">Cell wall polymerase</fullName>
    </recommendedName>
    <alternativeName>
        <fullName evidence="11">Peptidoglycan polymerase</fullName>
    </alternativeName>
</protein>
<evidence type="ECO:0000256" key="2">
    <source>
        <dbReference type="ARBA" id="ARBA00022475"/>
    </source>
</evidence>
<evidence type="ECO:0000256" key="7">
    <source>
        <dbReference type="ARBA" id="ARBA00022984"/>
    </source>
</evidence>
<keyword evidence="15" id="KW-1185">Reference proteome</keyword>
<proteinExistence type="predicted"/>
<reference evidence="14 15" key="1">
    <citation type="submission" date="2014-09" db="EMBL/GenBank/DDBJ databases">
        <title>Alistipes sp. 627, sp. nov., a novel member of the family Rikenellaceae isolated from human faeces.</title>
        <authorList>
            <person name="Shkoporov A.N."/>
            <person name="Chaplin A.V."/>
            <person name="Motuzova O.V."/>
            <person name="Kafarskaia L.I."/>
            <person name="Khokhlova E.V."/>
            <person name="Efimov B.A."/>
        </authorList>
    </citation>
    <scope>NUCLEOTIDE SEQUENCE [LARGE SCALE GENOMIC DNA]</scope>
    <source>
        <strain evidence="14 15">627</strain>
    </source>
</reference>
<feature type="transmembrane region" description="Helical" evidence="13">
    <location>
        <begin position="57"/>
        <end position="73"/>
    </location>
</feature>
<dbReference type="RefSeq" id="WP_022063040.1">
    <property type="nucleotide sequence ID" value="NZ_JRGF01000008.1"/>
</dbReference>
<evidence type="ECO:0000256" key="9">
    <source>
        <dbReference type="ARBA" id="ARBA00023136"/>
    </source>
</evidence>
<dbReference type="PANTHER" id="PTHR30474:SF1">
    <property type="entry name" value="PEPTIDOGLYCAN GLYCOSYLTRANSFERASE MRDB"/>
    <property type="match status" value="1"/>
</dbReference>
<feature type="transmembrane region" description="Helical" evidence="13">
    <location>
        <begin position="261"/>
        <end position="282"/>
    </location>
</feature>
<dbReference type="InterPro" id="IPR011923">
    <property type="entry name" value="RodA/MrdB"/>
</dbReference>
<feature type="transmembrane region" description="Helical" evidence="13">
    <location>
        <begin position="149"/>
        <end position="182"/>
    </location>
</feature>
<keyword evidence="10" id="KW-0961">Cell wall biogenesis/degradation</keyword>
<accession>A0ABR4YIJ3</accession>
<feature type="transmembrane region" description="Helical" evidence="13">
    <location>
        <begin position="189"/>
        <end position="206"/>
    </location>
</feature>
<organism evidence="14 15">
    <name type="scientific">Alistipes inops</name>
    <dbReference type="NCBI Taxonomy" id="1501391"/>
    <lineage>
        <taxon>Bacteria</taxon>
        <taxon>Pseudomonadati</taxon>
        <taxon>Bacteroidota</taxon>
        <taxon>Bacteroidia</taxon>
        <taxon>Bacteroidales</taxon>
        <taxon>Rikenellaceae</taxon>
        <taxon>Alistipes</taxon>
    </lineage>
</organism>
<evidence type="ECO:0000256" key="12">
    <source>
        <dbReference type="ARBA" id="ARBA00033270"/>
    </source>
</evidence>
<feature type="transmembrane region" description="Helical" evidence="13">
    <location>
        <begin position="20"/>
        <end position="37"/>
    </location>
</feature>
<comment type="caution">
    <text evidence="14">The sequence shown here is derived from an EMBL/GenBank/DDBJ whole genome shotgun (WGS) entry which is preliminary data.</text>
</comment>
<feature type="transmembrane region" description="Helical" evidence="13">
    <location>
        <begin position="382"/>
        <end position="403"/>
    </location>
</feature>
<dbReference type="PROSITE" id="PS00428">
    <property type="entry name" value="FTSW_RODA_SPOVE"/>
    <property type="match status" value="1"/>
</dbReference>
<evidence type="ECO:0000256" key="8">
    <source>
        <dbReference type="ARBA" id="ARBA00022989"/>
    </source>
</evidence>
<evidence type="ECO:0000256" key="6">
    <source>
        <dbReference type="ARBA" id="ARBA00022960"/>
    </source>
</evidence>
<feature type="transmembrane region" description="Helical" evidence="13">
    <location>
        <begin position="80"/>
        <end position="100"/>
    </location>
</feature>
<dbReference type="Proteomes" id="UP000030889">
    <property type="component" value="Unassembled WGS sequence"/>
</dbReference>
<name>A0ABR4YIJ3_9BACT</name>
<dbReference type="InterPro" id="IPR001182">
    <property type="entry name" value="FtsW/RodA"/>
</dbReference>
<evidence type="ECO:0000256" key="11">
    <source>
        <dbReference type="ARBA" id="ARBA00032370"/>
    </source>
</evidence>
<feature type="transmembrane region" description="Helical" evidence="13">
    <location>
        <begin position="289"/>
        <end position="306"/>
    </location>
</feature>
<dbReference type="NCBIfam" id="TIGR02210">
    <property type="entry name" value="rodA_shape"/>
    <property type="match status" value="1"/>
</dbReference>
<evidence type="ECO:0000313" key="15">
    <source>
        <dbReference type="Proteomes" id="UP000030889"/>
    </source>
</evidence>